<accession>A0A5M9ZWV4</accession>
<feature type="transmembrane region" description="Helical" evidence="1">
    <location>
        <begin position="67"/>
        <end position="87"/>
    </location>
</feature>
<dbReference type="OrthoDB" id="9957636at2"/>
<dbReference type="AlphaFoldDB" id="A0A5M9ZWV4"/>
<feature type="transmembrane region" description="Helical" evidence="1">
    <location>
        <begin position="6"/>
        <end position="25"/>
    </location>
</feature>
<dbReference type="Proteomes" id="UP000412028">
    <property type="component" value="Unassembled WGS sequence"/>
</dbReference>
<organism evidence="2 3">
    <name type="scientific">Bifidobacterium tissieri</name>
    <dbReference type="NCBI Taxonomy" id="1630162"/>
    <lineage>
        <taxon>Bacteria</taxon>
        <taxon>Bacillati</taxon>
        <taxon>Actinomycetota</taxon>
        <taxon>Actinomycetes</taxon>
        <taxon>Bifidobacteriales</taxon>
        <taxon>Bifidobacteriaceae</taxon>
        <taxon>Bifidobacterium</taxon>
    </lineage>
</organism>
<dbReference type="RefSeq" id="WP_150380415.1">
    <property type="nucleotide sequence ID" value="NZ_RZUI01000001.1"/>
</dbReference>
<gene>
    <name evidence="2" type="ORF">EMO89_00270</name>
</gene>
<reference evidence="2 3" key="1">
    <citation type="journal article" date="2019" name="Syst. Appl. Microbiol.">
        <title>Characterization of Bifidobacterium species in feaces of the Egyptian fruit bat: Description of B. vespertilionis sp. nov. and B. rousetti sp. nov.</title>
        <authorList>
            <person name="Modesto M."/>
            <person name="Satti M."/>
            <person name="Watanabe K."/>
            <person name="Puglisi E."/>
            <person name="Morelli L."/>
            <person name="Huang C.-H."/>
            <person name="Liou J.-S."/>
            <person name="Miyashita M."/>
            <person name="Tamura T."/>
            <person name="Saito S."/>
            <person name="Mori K."/>
            <person name="Huang L."/>
            <person name="Sciavilla P."/>
            <person name="Sandri C."/>
            <person name="Spiezio C."/>
            <person name="Vitali F."/>
            <person name="Cavalieri D."/>
            <person name="Perpetuini G."/>
            <person name="Tofalo R."/>
            <person name="Bonetti A."/>
            <person name="Arita M."/>
            <person name="Mattarelli P."/>
        </authorList>
    </citation>
    <scope>NUCLEOTIDE SEQUENCE [LARGE SCALE GENOMIC DNA]</scope>
    <source>
        <strain evidence="2 3">RST7</strain>
    </source>
</reference>
<evidence type="ECO:0000256" key="1">
    <source>
        <dbReference type="SAM" id="Phobius"/>
    </source>
</evidence>
<keyword evidence="1" id="KW-0472">Membrane</keyword>
<keyword evidence="1" id="KW-1133">Transmembrane helix</keyword>
<feature type="transmembrane region" description="Helical" evidence="1">
    <location>
        <begin position="37"/>
        <end position="61"/>
    </location>
</feature>
<comment type="caution">
    <text evidence="2">The sequence shown here is derived from an EMBL/GenBank/DDBJ whole genome shotgun (WGS) entry which is preliminary data.</text>
</comment>
<keyword evidence="1" id="KW-0812">Transmembrane</keyword>
<name>A0A5M9ZWV4_9BIFI</name>
<evidence type="ECO:0000313" key="3">
    <source>
        <dbReference type="Proteomes" id="UP000412028"/>
    </source>
</evidence>
<proteinExistence type="predicted"/>
<protein>
    <submittedName>
        <fullName evidence="2">Uncharacterized protein</fullName>
    </submittedName>
</protein>
<sequence>MLRSIVILILAIMAFVITGSLAAWLDEKHHTGIARILMLLSVTSGGYVAWRILSLALGFLGPGVSRIILAGMVLALAAVIGIVYLRIDAQRKAARRAPRNLDGERIIKQ</sequence>
<evidence type="ECO:0000313" key="2">
    <source>
        <dbReference type="EMBL" id="KAA8831998.1"/>
    </source>
</evidence>
<dbReference type="EMBL" id="RZUI01000001">
    <property type="protein sequence ID" value="KAA8831998.1"/>
    <property type="molecule type" value="Genomic_DNA"/>
</dbReference>